<reference evidence="2 3" key="1">
    <citation type="submission" date="2015-09" db="EMBL/GenBank/DDBJ databases">
        <title>Host preference determinants of Valsa canker pathogens revealed by comparative genomics.</title>
        <authorList>
            <person name="Yin Z."/>
            <person name="Huang L."/>
        </authorList>
    </citation>
    <scope>NUCLEOTIDE SEQUENCE [LARGE SCALE GENOMIC DNA]</scope>
    <source>
        <strain evidence="2 3">03-1</strain>
    </source>
</reference>
<protein>
    <submittedName>
        <fullName evidence="2">Uncharacterized protein</fullName>
    </submittedName>
</protein>
<name>A0A423WMC1_9PEZI</name>
<feature type="region of interest" description="Disordered" evidence="1">
    <location>
        <begin position="55"/>
        <end position="75"/>
    </location>
</feature>
<gene>
    <name evidence="2" type="ORF">VMCG_05106</name>
</gene>
<dbReference type="Proteomes" id="UP000283895">
    <property type="component" value="Unassembled WGS sequence"/>
</dbReference>
<accession>A0A423WMC1</accession>
<feature type="compositionally biased region" description="Polar residues" evidence="1">
    <location>
        <begin position="114"/>
        <end position="136"/>
    </location>
</feature>
<proteinExistence type="predicted"/>
<sequence length="269" mass="30241">MSTAPRNFGEWARQIYGPEIPNAVPISSGTETPTYTMPATQELDNRLRRQIEATIATRSQSLPTTAGTQSSELLPQSVHLSVDELRDGLATQNHPATAPIVRCSQDQPAKGLSYKSNSSSHQTGSENVSTQPTESGTVYSGYYVRGPVPCVVNEGYLADDDTSEKSYIASDPCSSEASWARTKAASPGDNAWFRTATMDFDFERIERELITLIESYHGRPRFDCFPVRFQLLGEEQNRHNFFWRFGPEAYMKKYFNHIYAKNIWYLIGE</sequence>
<dbReference type="OrthoDB" id="10498918at2759"/>
<evidence type="ECO:0000313" key="2">
    <source>
        <dbReference type="EMBL" id="ROW04569.1"/>
    </source>
</evidence>
<feature type="region of interest" description="Disordered" evidence="1">
    <location>
        <begin position="107"/>
        <end position="136"/>
    </location>
</feature>
<comment type="caution">
    <text evidence="2">The sequence shown here is derived from an EMBL/GenBank/DDBJ whole genome shotgun (WGS) entry which is preliminary data.</text>
</comment>
<evidence type="ECO:0000313" key="3">
    <source>
        <dbReference type="Proteomes" id="UP000283895"/>
    </source>
</evidence>
<keyword evidence="3" id="KW-1185">Reference proteome</keyword>
<dbReference type="EMBL" id="LKEA01000014">
    <property type="protein sequence ID" value="ROW04569.1"/>
    <property type="molecule type" value="Genomic_DNA"/>
</dbReference>
<organism evidence="2 3">
    <name type="scientific">Cytospora schulzeri</name>
    <dbReference type="NCBI Taxonomy" id="448051"/>
    <lineage>
        <taxon>Eukaryota</taxon>
        <taxon>Fungi</taxon>
        <taxon>Dikarya</taxon>
        <taxon>Ascomycota</taxon>
        <taxon>Pezizomycotina</taxon>
        <taxon>Sordariomycetes</taxon>
        <taxon>Sordariomycetidae</taxon>
        <taxon>Diaporthales</taxon>
        <taxon>Cytosporaceae</taxon>
        <taxon>Cytospora</taxon>
    </lineage>
</organism>
<feature type="compositionally biased region" description="Polar residues" evidence="1">
    <location>
        <begin position="56"/>
        <end position="74"/>
    </location>
</feature>
<evidence type="ECO:0000256" key="1">
    <source>
        <dbReference type="SAM" id="MobiDB-lite"/>
    </source>
</evidence>
<dbReference type="AlphaFoldDB" id="A0A423WMC1"/>